<evidence type="ECO:0000313" key="2">
    <source>
        <dbReference type="Proteomes" id="UP000011841"/>
    </source>
</evidence>
<protein>
    <submittedName>
        <fullName evidence="1">Uncharacterized protein</fullName>
    </submittedName>
</protein>
<reference evidence="1 2" key="1">
    <citation type="journal article" date="2013" name="Appl. Environ. Microbiol.">
        <title>Genome analysis suggests that the soil oligotrophic bacterium Agromonas oligotrophica (Bradyrhizobium oligotrophicum) is a nitrogen-fixing symbiont of Aeschynomene indica.</title>
        <authorList>
            <person name="Okubo T."/>
            <person name="Fukushima S."/>
            <person name="Itakura M."/>
            <person name="Oshima K."/>
            <person name="Longtonglang A."/>
            <person name="Teaumroong N."/>
            <person name="Mitsui H."/>
            <person name="Hattori M."/>
            <person name="Hattori R."/>
            <person name="Hattori T."/>
            <person name="Minamisawa K."/>
        </authorList>
    </citation>
    <scope>NUCLEOTIDE SEQUENCE [LARGE SCALE GENOMIC DNA]</scope>
    <source>
        <strain evidence="1 2">S58</strain>
    </source>
</reference>
<name>M4Z078_9BRAD</name>
<gene>
    <name evidence="1" type="ORF">S58_00010</name>
</gene>
<dbReference type="AlphaFoldDB" id="M4Z078"/>
<dbReference type="Proteomes" id="UP000011841">
    <property type="component" value="Chromosome"/>
</dbReference>
<accession>M4Z078</accession>
<keyword evidence="2" id="KW-1185">Reference proteome</keyword>
<organism evidence="1 2">
    <name type="scientific">Bradyrhizobium oligotrophicum S58</name>
    <dbReference type="NCBI Taxonomy" id="1245469"/>
    <lineage>
        <taxon>Bacteria</taxon>
        <taxon>Pseudomonadati</taxon>
        <taxon>Pseudomonadota</taxon>
        <taxon>Alphaproteobacteria</taxon>
        <taxon>Hyphomicrobiales</taxon>
        <taxon>Nitrobacteraceae</taxon>
        <taxon>Bradyrhizobium</taxon>
    </lineage>
</organism>
<dbReference type="EMBL" id="AP012603">
    <property type="protein sequence ID" value="BAM86022.1"/>
    <property type="molecule type" value="Genomic_DNA"/>
</dbReference>
<evidence type="ECO:0000313" key="1">
    <source>
        <dbReference type="EMBL" id="BAM86022.1"/>
    </source>
</evidence>
<sequence length="63" mass="6561">MFYGHIAGTHDRLVPDHAPLAVDLTVDLSVNLAVNTEVIDISSPAIASTAIGPPASIAHLSMR</sequence>
<dbReference type="STRING" id="1245469.S58_00010"/>
<dbReference type="HOGENOM" id="CLU_2876963_0_0_5"/>
<dbReference type="KEGG" id="aol:S58_00010"/>
<proteinExistence type="predicted"/>